<dbReference type="Gene3D" id="2.40.10.500">
    <property type="match status" value="1"/>
</dbReference>
<dbReference type="AlphaFoldDB" id="F2NNY8"/>
<dbReference type="RefSeq" id="WP_013703627.1">
    <property type="nucleotide sequence ID" value="NC_015387.1"/>
</dbReference>
<keyword evidence="3 11" id="KW-0808">Transferase</keyword>
<keyword evidence="9" id="KW-0472">Membrane</keyword>
<dbReference type="KEGG" id="mhd:Marky_0829"/>
<feature type="region of interest" description="Disordered" evidence="8">
    <location>
        <begin position="66"/>
        <end position="95"/>
    </location>
</feature>
<keyword evidence="6 7" id="KW-0067">ATP-binding</keyword>
<dbReference type="EC" id="2.7.11.1" evidence="1"/>
<dbReference type="PROSITE" id="PS00108">
    <property type="entry name" value="PROTEIN_KINASE_ST"/>
    <property type="match status" value="1"/>
</dbReference>
<feature type="compositionally biased region" description="Basic residues" evidence="8">
    <location>
        <begin position="68"/>
        <end position="81"/>
    </location>
</feature>
<dbReference type="PANTHER" id="PTHR43289:SF34">
    <property type="entry name" value="SERINE_THREONINE-PROTEIN KINASE YBDM-RELATED"/>
    <property type="match status" value="1"/>
</dbReference>
<dbReference type="InterPro" id="IPR017441">
    <property type="entry name" value="Protein_kinase_ATP_BS"/>
</dbReference>
<keyword evidence="5 11" id="KW-0418">Kinase</keyword>
<feature type="transmembrane region" description="Helical" evidence="9">
    <location>
        <begin position="40"/>
        <end position="63"/>
    </location>
</feature>
<dbReference type="InterPro" id="IPR011009">
    <property type="entry name" value="Kinase-like_dom_sf"/>
</dbReference>
<dbReference type="eggNOG" id="COG0515">
    <property type="taxonomic scope" value="Bacteria"/>
</dbReference>
<dbReference type="FunFam" id="1.10.510.10:FF:000021">
    <property type="entry name" value="Serine/threonine protein kinase"/>
    <property type="match status" value="1"/>
</dbReference>
<dbReference type="PROSITE" id="PS00107">
    <property type="entry name" value="PROTEIN_KINASE_ATP"/>
    <property type="match status" value="1"/>
</dbReference>
<feature type="binding site" evidence="7">
    <location>
        <position position="131"/>
    </location>
    <ligand>
        <name>ATP</name>
        <dbReference type="ChEBI" id="CHEBI:30616"/>
    </ligand>
</feature>
<organism evidence="11 12">
    <name type="scientific">Marinithermus hydrothermalis (strain DSM 14884 / JCM 11576 / T1)</name>
    <dbReference type="NCBI Taxonomy" id="869210"/>
    <lineage>
        <taxon>Bacteria</taxon>
        <taxon>Thermotogati</taxon>
        <taxon>Deinococcota</taxon>
        <taxon>Deinococci</taxon>
        <taxon>Thermales</taxon>
        <taxon>Thermaceae</taxon>
        <taxon>Marinithermus</taxon>
    </lineage>
</organism>
<dbReference type="Gene3D" id="2.120.10.30">
    <property type="entry name" value="TolB, C-terminal domain"/>
    <property type="match status" value="1"/>
</dbReference>
<evidence type="ECO:0000259" key="10">
    <source>
        <dbReference type="PROSITE" id="PS50011"/>
    </source>
</evidence>
<accession>F2NNY8</accession>
<evidence type="ECO:0000256" key="9">
    <source>
        <dbReference type="SAM" id="Phobius"/>
    </source>
</evidence>
<keyword evidence="2 11" id="KW-0723">Serine/threonine-protein kinase</keyword>
<evidence type="ECO:0000256" key="5">
    <source>
        <dbReference type="ARBA" id="ARBA00022777"/>
    </source>
</evidence>
<dbReference type="SMART" id="SM00220">
    <property type="entry name" value="S_TKc"/>
    <property type="match status" value="1"/>
</dbReference>
<evidence type="ECO:0000313" key="12">
    <source>
        <dbReference type="Proteomes" id="UP000007030"/>
    </source>
</evidence>
<dbReference type="GO" id="GO:0005524">
    <property type="term" value="F:ATP binding"/>
    <property type="evidence" value="ECO:0007669"/>
    <property type="project" value="UniProtKB-UniRule"/>
</dbReference>
<dbReference type="EMBL" id="CP002630">
    <property type="protein sequence ID" value="AEB11576.1"/>
    <property type="molecule type" value="Genomic_DNA"/>
</dbReference>
<proteinExistence type="predicted"/>
<keyword evidence="4 7" id="KW-0547">Nucleotide-binding</keyword>
<dbReference type="InterPro" id="IPR000719">
    <property type="entry name" value="Prot_kinase_dom"/>
</dbReference>
<dbReference type="PANTHER" id="PTHR43289">
    <property type="entry name" value="MITOGEN-ACTIVATED PROTEIN KINASE KINASE KINASE 20-RELATED"/>
    <property type="match status" value="1"/>
</dbReference>
<dbReference type="PROSITE" id="PS50011">
    <property type="entry name" value="PROTEIN_KINASE_DOM"/>
    <property type="match status" value="1"/>
</dbReference>
<feature type="domain" description="Protein kinase" evidence="10">
    <location>
        <begin position="102"/>
        <end position="380"/>
    </location>
</feature>
<gene>
    <name evidence="11" type="ordered locus">Marky_0829</name>
</gene>
<evidence type="ECO:0000256" key="2">
    <source>
        <dbReference type="ARBA" id="ARBA00022527"/>
    </source>
</evidence>
<evidence type="ECO:0000256" key="1">
    <source>
        <dbReference type="ARBA" id="ARBA00012513"/>
    </source>
</evidence>
<dbReference type="HOGENOM" id="CLU_410349_0_0_0"/>
<evidence type="ECO:0000256" key="6">
    <source>
        <dbReference type="ARBA" id="ARBA00022840"/>
    </source>
</evidence>
<dbReference type="InterPro" id="IPR011042">
    <property type="entry name" value="6-blade_b-propeller_TolB-like"/>
</dbReference>
<evidence type="ECO:0000313" key="11">
    <source>
        <dbReference type="EMBL" id="AEB11576.1"/>
    </source>
</evidence>
<evidence type="ECO:0000256" key="3">
    <source>
        <dbReference type="ARBA" id="ARBA00022679"/>
    </source>
</evidence>
<dbReference type="CDD" id="cd14014">
    <property type="entry name" value="STKc_PknB_like"/>
    <property type="match status" value="1"/>
</dbReference>
<protein>
    <recommendedName>
        <fullName evidence="1">non-specific serine/threonine protein kinase</fullName>
        <ecNumber evidence="1">2.7.11.1</ecNumber>
    </recommendedName>
</protein>
<keyword evidence="9" id="KW-0812">Transmembrane</keyword>
<dbReference type="Proteomes" id="UP000007030">
    <property type="component" value="Chromosome"/>
</dbReference>
<dbReference type="eggNOG" id="COG3391">
    <property type="taxonomic scope" value="Bacteria"/>
</dbReference>
<evidence type="ECO:0000256" key="7">
    <source>
        <dbReference type="PROSITE-ProRule" id="PRU10141"/>
    </source>
</evidence>
<dbReference type="SUPFAM" id="SSF56112">
    <property type="entry name" value="Protein kinase-like (PK-like)"/>
    <property type="match status" value="1"/>
</dbReference>
<dbReference type="SUPFAM" id="SSF101898">
    <property type="entry name" value="NHL repeat"/>
    <property type="match status" value="1"/>
</dbReference>
<sequence>MTAVLLTLSLYGLSVALLLRRSLPSVGVLFGLSFMSSVGLLYLVKGALWGPVSLFLLGATAALSPPRPRGRRPLPKRKRAPRPTPRASTKTPAEVSGLEDKYELLERIGIGGMASVYRARRKIDGRIVALKIPQEKFVGDPRFVRRFHREAEVLQRLEHPNIVKVFDHGASGETHYIAMEYLDGEGLDRLIEDRRLSMRVAIQVMRRVADALRHIHQHGIIHRDIKPGNIMVLRGAIRDDGTLDPAGVRLMDFGIAAGKVLTRLTITGARIGTPVYMSPEQAKGQRIDHRSDIYSLGIVFYEVLTGQAPFQGGYESVVHQQIFQVPTPPQQLNPEIPKSINDLIMRMLAKDPDKRPSLDEVIQELERDPQEPRGLSEAWYLAIAAEAKRGSIRLMELDGTPARLFSGVGTGEGMFASPPLDIATDPDGNVWITVFEYGSHNTRMVHRFSPEGRITLSLGPYGMKLGEFVYPVALTVSPSGDLFVLDGETHMIHRFELNGQPVARFGGKGAGRGVFDTPRQIVAGRHFLYVLDYGNRQVQRLSLEGQYLSRYAFRKSKDSNELRRIGGIGIDDAGHVYIFDADAQKIRKITHEGKVVGGYALPLGEGEDPSSLVDIVVDENGIVYAARRGAHVVRRFAPDGTPLPELPVYAPIRGLALWRNPKPEPAAAPKNQRP</sequence>
<dbReference type="Gene3D" id="3.30.200.20">
    <property type="entry name" value="Phosphorylase Kinase, domain 1"/>
    <property type="match status" value="1"/>
</dbReference>
<evidence type="ECO:0000256" key="4">
    <source>
        <dbReference type="ARBA" id="ARBA00022741"/>
    </source>
</evidence>
<evidence type="ECO:0000256" key="8">
    <source>
        <dbReference type="SAM" id="MobiDB-lite"/>
    </source>
</evidence>
<dbReference type="OrthoDB" id="9788659at2"/>
<keyword evidence="9" id="KW-1133">Transmembrane helix</keyword>
<dbReference type="GO" id="GO:0004674">
    <property type="term" value="F:protein serine/threonine kinase activity"/>
    <property type="evidence" value="ECO:0007669"/>
    <property type="project" value="UniProtKB-KW"/>
</dbReference>
<dbReference type="InterPro" id="IPR008271">
    <property type="entry name" value="Ser/Thr_kinase_AS"/>
</dbReference>
<name>F2NNY8_MARHT</name>
<dbReference type="Gene3D" id="1.10.510.10">
    <property type="entry name" value="Transferase(Phosphotransferase) domain 1"/>
    <property type="match status" value="1"/>
</dbReference>
<dbReference type="CDD" id="cd05819">
    <property type="entry name" value="NHL"/>
    <property type="match status" value="1"/>
</dbReference>
<reference evidence="11 12" key="1">
    <citation type="journal article" date="2012" name="Stand. Genomic Sci.">
        <title>Complete genome sequence of the aerobic, heterotroph Marinithermus hydrothermalis type strain (T1(T)) from a deep-sea hydrothermal vent chimney.</title>
        <authorList>
            <person name="Copeland A."/>
            <person name="Gu W."/>
            <person name="Yasawong M."/>
            <person name="Lapidus A."/>
            <person name="Lucas S."/>
            <person name="Deshpande S."/>
            <person name="Pagani I."/>
            <person name="Tapia R."/>
            <person name="Cheng J.F."/>
            <person name="Goodwin L.A."/>
            <person name="Pitluck S."/>
            <person name="Liolios K."/>
            <person name="Ivanova N."/>
            <person name="Mavromatis K."/>
            <person name="Mikhailova N."/>
            <person name="Pati A."/>
            <person name="Chen A."/>
            <person name="Palaniappan K."/>
            <person name="Land M."/>
            <person name="Pan C."/>
            <person name="Brambilla E.M."/>
            <person name="Rohde M."/>
            <person name="Tindall B.J."/>
            <person name="Sikorski J."/>
            <person name="Goker M."/>
            <person name="Detter J.C."/>
            <person name="Bristow J."/>
            <person name="Eisen J.A."/>
            <person name="Markowitz V."/>
            <person name="Hugenholtz P."/>
            <person name="Kyrpides N.C."/>
            <person name="Klenk H.P."/>
            <person name="Woyke T."/>
        </authorList>
    </citation>
    <scope>NUCLEOTIDE SEQUENCE [LARGE SCALE GENOMIC DNA]</scope>
    <source>
        <strain evidence="12">DSM 14884 / JCM 11576 / T1</strain>
    </source>
</reference>
<dbReference type="STRING" id="869210.Marky_0829"/>
<keyword evidence="12" id="KW-1185">Reference proteome</keyword>
<dbReference type="Pfam" id="PF00069">
    <property type="entry name" value="Pkinase"/>
    <property type="match status" value="1"/>
</dbReference>